<dbReference type="EMBL" id="SHNP01000003">
    <property type="protein sequence ID" value="MCX2974096.1"/>
    <property type="molecule type" value="Genomic_DNA"/>
</dbReference>
<reference evidence="1" key="1">
    <citation type="submission" date="2019-02" db="EMBL/GenBank/DDBJ databases">
        <authorList>
            <person name="Li S.-H."/>
        </authorList>
    </citation>
    <scope>NUCLEOTIDE SEQUENCE</scope>
    <source>
        <strain evidence="1">IMCC8485</strain>
    </source>
</reference>
<keyword evidence="2" id="KW-1185">Reference proteome</keyword>
<organism evidence="1 2">
    <name type="scientific">Candidatus Seongchinamella marina</name>
    <dbReference type="NCBI Taxonomy" id="2518990"/>
    <lineage>
        <taxon>Bacteria</taxon>
        <taxon>Pseudomonadati</taxon>
        <taxon>Pseudomonadota</taxon>
        <taxon>Gammaproteobacteria</taxon>
        <taxon>Cellvibrionales</taxon>
        <taxon>Halieaceae</taxon>
        <taxon>Seongchinamella</taxon>
    </lineage>
</organism>
<dbReference type="RefSeq" id="WP_040542539.1">
    <property type="nucleotide sequence ID" value="NZ_SHNP01000003.1"/>
</dbReference>
<comment type="caution">
    <text evidence="1">The sequence shown here is derived from an EMBL/GenBank/DDBJ whole genome shotgun (WGS) entry which is preliminary data.</text>
</comment>
<dbReference type="SUPFAM" id="SSF89562">
    <property type="entry name" value="RraA-like"/>
    <property type="match status" value="1"/>
</dbReference>
<name>A0ABT3SVT6_9GAMM</name>
<sequence>MNDFINSLAQFDTPTISNAIEVAQGTRGYERFTRGTPVSVMNGAKAMCGYARTAKLSGVKAPTEDPEIIKARRLDYFKYMAKGNQPTVCVIEDIDAPGCVSAWWGEVHTAVHLGLGVSGALTNGVMRDLDDHEPGFPVVAGSIGPSHLFCHITELDIPVTVFDLAISPGEIVHADQHGAVVIPEDVMPVLGEAIKTLLTNEQIIIGPAREPGFDICKLEAAWKIFEEART</sequence>
<gene>
    <name evidence="1" type="ORF">EYC87_10940</name>
</gene>
<dbReference type="Proteomes" id="UP001143307">
    <property type="component" value="Unassembled WGS sequence"/>
</dbReference>
<dbReference type="Gene3D" id="3.50.30.40">
    <property type="entry name" value="Ribonuclease E inhibitor RraA/RraA-like"/>
    <property type="match status" value="1"/>
</dbReference>
<evidence type="ECO:0000313" key="2">
    <source>
        <dbReference type="Proteomes" id="UP001143307"/>
    </source>
</evidence>
<protein>
    <submittedName>
        <fullName evidence="1">RraA family protein</fullName>
    </submittedName>
</protein>
<dbReference type="InterPro" id="IPR036704">
    <property type="entry name" value="RraA/RraA-like_sf"/>
</dbReference>
<evidence type="ECO:0000313" key="1">
    <source>
        <dbReference type="EMBL" id="MCX2974096.1"/>
    </source>
</evidence>
<dbReference type="Pfam" id="PF03737">
    <property type="entry name" value="RraA-like"/>
    <property type="match status" value="1"/>
</dbReference>
<accession>A0ABT3SVT6</accession>
<proteinExistence type="predicted"/>
<dbReference type="InterPro" id="IPR005493">
    <property type="entry name" value="RraA/RraA-like"/>
</dbReference>